<comment type="caution">
    <text evidence="1">The sequence shown here is derived from an EMBL/GenBank/DDBJ whole genome shotgun (WGS) entry which is preliminary data.</text>
</comment>
<dbReference type="Proteomes" id="UP001295794">
    <property type="component" value="Unassembled WGS sequence"/>
</dbReference>
<evidence type="ECO:0000313" key="1">
    <source>
        <dbReference type="EMBL" id="CAK5282998.1"/>
    </source>
</evidence>
<organism evidence="1 2">
    <name type="scientific">Mycena citricolor</name>
    <dbReference type="NCBI Taxonomy" id="2018698"/>
    <lineage>
        <taxon>Eukaryota</taxon>
        <taxon>Fungi</taxon>
        <taxon>Dikarya</taxon>
        <taxon>Basidiomycota</taxon>
        <taxon>Agaricomycotina</taxon>
        <taxon>Agaricomycetes</taxon>
        <taxon>Agaricomycetidae</taxon>
        <taxon>Agaricales</taxon>
        <taxon>Marasmiineae</taxon>
        <taxon>Mycenaceae</taxon>
        <taxon>Mycena</taxon>
    </lineage>
</organism>
<keyword evidence="2" id="KW-1185">Reference proteome</keyword>
<gene>
    <name evidence="1" type="ORF">MYCIT1_LOCUS35205</name>
</gene>
<reference evidence="1" key="1">
    <citation type="submission" date="2023-11" db="EMBL/GenBank/DDBJ databases">
        <authorList>
            <person name="De Vega J J."/>
            <person name="De Vega J J."/>
        </authorList>
    </citation>
    <scope>NUCLEOTIDE SEQUENCE</scope>
</reference>
<proteinExistence type="predicted"/>
<dbReference type="AlphaFoldDB" id="A0AAD2Q6W6"/>
<evidence type="ECO:0000313" key="2">
    <source>
        <dbReference type="Proteomes" id="UP001295794"/>
    </source>
</evidence>
<protein>
    <submittedName>
        <fullName evidence="1">Uncharacterized protein</fullName>
    </submittedName>
</protein>
<dbReference type="EMBL" id="CAVNYO010000465">
    <property type="protein sequence ID" value="CAK5282998.1"/>
    <property type="molecule type" value="Genomic_DNA"/>
</dbReference>
<sequence length="96" mass="11159">MDYQCALINWNVPVSQAPDLDTGMWAVEPERQQGTPTFSIIHLNAVAWATQLLPVYGRNLMPKHFHYTDSLKAFNLYYINKYVDHCMHKFLSSIIE</sequence>
<accession>A0AAD2Q6W6</accession>
<name>A0AAD2Q6W6_9AGAR</name>